<keyword evidence="3 7" id="KW-0812">Transmembrane</keyword>
<reference evidence="9 10" key="1">
    <citation type="submission" date="2014-12" db="EMBL/GenBank/DDBJ databases">
        <title>Draft genome sequences of 10 type strains of Lactococcus.</title>
        <authorList>
            <person name="Sun Z."/>
            <person name="Zhong Z."/>
            <person name="Liu W."/>
            <person name="Zhang W."/>
            <person name="Zhang H."/>
        </authorList>
    </citation>
    <scope>NUCLEOTIDE SEQUENCE [LARGE SCALE GENOMIC DNA]</scope>
    <source>
        <strain evidence="9 10">DSM 20686</strain>
    </source>
</reference>
<evidence type="ECO:0000256" key="2">
    <source>
        <dbReference type="ARBA" id="ARBA00022475"/>
    </source>
</evidence>
<comment type="subcellular location">
    <subcellularLocation>
        <location evidence="1">Cell membrane</location>
        <topology evidence="1">Single-pass membrane protein</topology>
    </subcellularLocation>
</comment>
<protein>
    <recommendedName>
        <fullName evidence="8">Phage shock protein PspC N-terminal domain-containing protein</fullName>
    </recommendedName>
</protein>
<evidence type="ECO:0000259" key="8">
    <source>
        <dbReference type="Pfam" id="PF04024"/>
    </source>
</evidence>
<keyword evidence="4 7" id="KW-1133">Transmembrane helix</keyword>
<evidence type="ECO:0000256" key="6">
    <source>
        <dbReference type="SAM" id="MobiDB-lite"/>
    </source>
</evidence>
<proteinExistence type="predicted"/>
<accession>A0A2A5RXC5</accession>
<evidence type="ECO:0000256" key="3">
    <source>
        <dbReference type="ARBA" id="ARBA00022692"/>
    </source>
</evidence>
<comment type="caution">
    <text evidence="9">The sequence shown here is derived from an EMBL/GenBank/DDBJ whole genome shotgun (WGS) entry which is preliminary data.</text>
</comment>
<keyword evidence="5 7" id="KW-0472">Membrane</keyword>
<dbReference type="InterPro" id="IPR052027">
    <property type="entry name" value="PspC"/>
</dbReference>
<feature type="compositionally biased region" description="Acidic residues" evidence="6">
    <location>
        <begin position="93"/>
        <end position="103"/>
    </location>
</feature>
<dbReference type="AlphaFoldDB" id="A0A2A5RXC5"/>
<feature type="compositionally biased region" description="Polar residues" evidence="6">
    <location>
        <begin position="64"/>
        <end position="82"/>
    </location>
</feature>
<keyword evidence="10" id="KW-1185">Reference proteome</keyword>
<evidence type="ECO:0000256" key="7">
    <source>
        <dbReference type="SAM" id="Phobius"/>
    </source>
</evidence>
<dbReference type="GO" id="GO:0005886">
    <property type="term" value="C:plasma membrane"/>
    <property type="evidence" value="ECO:0007669"/>
    <property type="project" value="UniProtKB-SubCell"/>
</dbReference>
<dbReference type="InterPro" id="IPR007168">
    <property type="entry name" value="Phageshock_PspC_N"/>
</dbReference>
<sequence length="103" mass="11691">MTKSRTNKKISGVIGGLADYYGWPEDVVTIIRIVYAILALTSFGSLILIYFVISIILPEAPRENSGTKQDFSNFSQWPGDQQNKAKKRKDVTPFDDNDEWSQF</sequence>
<evidence type="ECO:0000313" key="9">
    <source>
        <dbReference type="EMBL" id="PCS05882.1"/>
    </source>
</evidence>
<feature type="transmembrane region" description="Helical" evidence="7">
    <location>
        <begin position="33"/>
        <end position="57"/>
    </location>
</feature>
<evidence type="ECO:0000256" key="1">
    <source>
        <dbReference type="ARBA" id="ARBA00004162"/>
    </source>
</evidence>
<dbReference type="Pfam" id="PF04024">
    <property type="entry name" value="PspC"/>
    <property type="match status" value="1"/>
</dbReference>
<dbReference type="PANTHER" id="PTHR33885">
    <property type="entry name" value="PHAGE SHOCK PROTEIN C"/>
    <property type="match status" value="1"/>
</dbReference>
<keyword evidence="2" id="KW-1003">Cell membrane</keyword>
<evidence type="ECO:0000256" key="5">
    <source>
        <dbReference type="ARBA" id="ARBA00023136"/>
    </source>
</evidence>
<name>A0A2A5RXC5_9LACT</name>
<evidence type="ECO:0000256" key="4">
    <source>
        <dbReference type="ARBA" id="ARBA00022989"/>
    </source>
</evidence>
<dbReference type="STRING" id="1348632.GCA_001591745_01527"/>
<dbReference type="Proteomes" id="UP000242246">
    <property type="component" value="Unassembled WGS sequence"/>
</dbReference>
<feature type="domain" description="Phage shock protein PspC N-terminal" evidence="8">
    <location>
        <begin position="2"/>
        <end position="60"/>
    </location>
</feature>
<feature type="region of interest" description="Disordered" evidence="6">
    <location>
        <begin position="63"/>
        <end position="103"/>
    </location>
</feature>
<dbReference type="EMBL" id="JXJX01000011">
    <property type="protein sequence ID" value="PCS05882.1"/>
    <property type="molecule type" value="Genomic_DNA"/>
</dbReference>
<evidence type="ECO:0000313" key="10">
    <source>
        <dbReference type="Proteomes" id="UP000242246"/>
    </source>
</evidence>
<gene>
    <name evidence="9" type="ORF">RU87_GL000344</name>
</gene>
<organism evidence="9 10">
    <name type="scientific">Pseudolactococcus plantarum</name>
    <dbReference type="NCBI Taxonomy" id="1365"/>
    <lineage>
        <taxon>Bacteria</taxon>
        <taxon>Bacillati</taxon>
        <taxon>Bacillota</taxon>
        <taxon>Bacilli</taxon>
        <taxon>Lactobacillales</taxon>
        <taxon>Streptococcaceae</taxon>
        <taxon>Pseudolactococcus</taxon>
    </lineage>
</organism>
<dbReference type="PANTHER" id="PTHR33885:SF3">
    <property type="entry name" value="PHAGE SHOCK PROTEIN C"/>
    <property type="match status" value="1"/>
</dbReference>